<name>A0ABT4GXE4_PAEAL</name>
<feature type="domain" description="HTH araC/xylS-type" evidence="4">
    <location>
        <begin position="153"/>
        <end position="251"/>
    </location>
</feature>
<keyword evidence="1" id="KW-0805">Transcription regulation</keyword>
<keyword evidence="6" id="KW-1185">Reference proteome</keyword>
<dbReference type="RefSeq" id="WP_238555735.1">
    <property type="nucleotide sequence ID" value="NZ_JAMDLX010000103.1"/>
</dbReference>
<evidence type="ECO:0000256" key="2">
    <source>
        <dbReference type="ARBA" id="ARBA00023125"/>
    </source>
</evidence>
<dbReference type="Gene3D" id="1.10.10.60">
    <property type="entry name" value="Homeodomain-like"/>
    <property type="match status" value="1"/>
</dbReference>
<dbReference type="SMART" id="SM00342">
    <property type="entry name" value="HTH_ARAC"/>
    <property type="match status" value="1"/>
</dbReference>
<evidence type="ECO:0000313" key="5">
    <source>
        <dbReference type="EMBL" id="MCY9761091.1"/>
    </source>
</evidence>
<comment type="caution">
    <text evidence="5">The sequence shown here is derived from an EMBL/GenBank/DDBJ whole genome shotgun (WGS) entry which is preliminary data.</text>
</comment>
<dbReference type="PANTHER" id="PTHR46796:SF13">
    <property type="entry name" value="HTH-TYPE TRANSCRIPTIONAL ACTIVATOR RHAS"/>
    <property type="match status" value="1"/>
</dbReference>
<dbReference type="InterPro" id="IPR009057">
    <property type="entry name" value="Homeodomain-like_sf"/>
</dbReference>
<dbReference type="PROSITE" id="PS01124">
    <property type="entry name" value="HTH_ARAC_FAMILY_2"/>
    <property type="match status" value="1"/>
</dbReference>
<keyword evidence="3" id="KW-0804">Transcription</keyword>
<dbReference type="InterPro" id="IPR018062">
    <property type="entry name" value="HTH_AraC-typ_CS"/>
</dbReference>
<evidence type="ECO:0000256" key="3">
    <source>
        <dbReference type="ARBA" id="ARBA00023163"/>
    </source>
</evidence>
<dbReference type="Proteomes" id="UP001527181">
    <property type="component" value="Unassembled WGS sequence"/>
</dbReference>
<sequence length="254" mass="29290">MKQGEQKFTLARHSPSGDLCDVMKHFWVIHWDLTGQPPFEQEIVPNPCVNIVIEPNQTAIYGVAPNRYSQRLEGKGKVLGIKFKPGGFYPFVKQPIMQITGRSMRFEEVFQVDIRQFEQVVLSEEEDEGMIAVAETFFKAHLPARDGNVAYLNRIIGRIQEDRSITKVDQICEQFEVNKRKLQRLFQQYVGATPKWVIRLYRLQNAAELIDNGIYEDILGLSADLGYYDQSHFIKDFKAIIGATPEEYMKGILR</sequence>
<dbReference type="PANTHER" id="PTHR46796">
    <property type="entry name" value="HTH-TYPE TRANSCRIPTIONAL ACTIVATOR RHAS-RELATED"/>
    <property type="match status" value="1"/>
</dbReference>
<gene>
    <name evidence="5" type="ORF">M5X12_10955</name>
</gene>
<keyword evidence="2" id="KW-0238">DNA-binding</keyword>
<evidence type="ECO:0000256" key="1">
    <source>
        <dbReference type="ARBA" id="ARBA00023015"/>
    </source>
</evidence>
<protein>
    <submittedName>
        <fullName evidence="5">Helix-turn-helix transcriptional regulator</fullName>
    </submittedName>
</protein>
<evidence type="ECO:0000313" key="6">
    <source>
        <dbReference type="Proteomes" id="UP001527181"/>
    </source>
</evidence>
<dbReference type="PROSITE" id="PS00041">
    <property type="entry name" value="HTH_ARAC_FAMILY_1"/>
    <property type="match status" value="1"/>
</dbReference>
<dbReference type="InterPro" id="IPR046532">
    <property type="entry name" value="DUF6597"/>
</dbReference>
<accession>A0ABT4GXE4</accession>
<dbReference type="GeneID" id="94487753"/>
<dbReference type="EMBL" id="JAMDNP010000019">
    <property type="protein sequence ID" value="MCY9761091.1"/>
    <property type="molecule type" value="Genomic_DNA"/>
</dbReference>
<proteinExistence type="predicted"/>
<dbReference type="InterPro" id="IPR050204">
    <property type="entry name" value="AraC_XylS_family_regulators"/>
</dbReference>
<evidence type="ECO:0000259" key="4">
    <source>
        <dbReference type="PROSITE" id="PS01124"/>
    </source>
</evidence>
<dbReference type="Pfam" id="PF12833">
    <property type="entry name" value="HTH_18"/>
    <property type="match status" value="1"/>
</dbReference>
<organism evidence="5 6">
    <name type="scientific">Paenibacillus alvei</name>
    <name type="common">Bacillus alvei</name>
    <dbReference type="NCBI Taxonomy" id="44250"/>
    <lineage>
        <taxon>Bacteria</taxon>
        <taxon>Bacillati</taxon>
        <taxon>Bacillota</taxon>
        <taxon>Bacilli</taxon>
        <taxon>Bacillales</taxon>
        <taxon>Paenibacillaceae</taxon>
        <taxon>Paenibacillus</taxon>
    </lineage>
</organism>
<reference evidence="5 6" key="1">
    <citation type="submission" date="2022-05" db="EMBL/GenBank/DDBJ databases">
        <title>Genome Sequencing of Bee-Associated Microbes.</title>
        <authorList>
            <person name="Dunlap C."/>
        </authorList>
    </citation>
    <scope>NUCLEOTIDE SEQUENCE [LARGE SCALE GENOMIC DNA]</scope>
    <source>
        <strain evidence="5 6">NRRL B-04010</strain>
    </source>
</reference>
<dbReference type="InterPro" id="IPR018060">
    <property type="entry name" value="HTH_AraC"/>
</dbReference>
<dbReference type="Pfam" id="PF20240">
    <property type="entry name" value="DUF6597"/>
    <property type="match status" value="1"/>
</dbReference>
<dbReference type="SUPFAM" id="SSF46689">
    <property type="entry name" value="Homeodomain-like"/>
    <property type="match status" value="1"/>
</dbReference>